<gene>
    <name evidence="1" type="ordered locus">NTHI0160</name>
</gene>
<accession>Q4QPA2</accession>
<evidence type="ECO:0000313" key="1">
    <source>
        <dbReference type="EMBL" id="AAX87145.1"/>
    </source>
</evidence>
<protein>
    <submittedName>
        <fullName evidence="1">Uncharacterized protein</fullName>
    </submittedName>
</protein>
<sequence length="84" mass="9729">MNKGVFMKGYEIELEDKGQDFTKLRTDEQGIVIAAEPYQTDVWKGALIPISQQKIGDLCMIHHLPHIEYGYLKYKVLAIKEINY</sequence>
<evidence type="ECO:0000313" key="2">
    <source>
        <dbReference type="Proteomes" id="UP000002525"/>
    </source>
</evidence>
<dbReference type="AlphaFoldDB" id="Q4QPA2"/>
<dbReference type="Proteomes" id="UP000002525">
    <property type="component" value="Chromosome"/>
</dbReference>
<organism evidence="1 2">
    <name type="scientific">Haemophilus influenzae (strain 86-028NP)</name>
    <dbReference type="NCBI Taxonomy" id="281310"/>
    <lineage>
        <taxon>Bacteria</taxon>
        <taxon>Pseudomonadati</taxon>
        <taxon>Pseudomonadota</taxon>
        <taxon>Gammaproteobacteria</taxon>
        <taxon>Pasteurellales</taxon>
        <taxon>Pasteurellaceae</taxon>
        <taxon>Haemophilus</taxon>
    </lineage>
</organism>
<proteinExistence type="predicted"/>
<dbReference type="HOGENOM" id="CLU_2663552_0_0_6"/>
<dbReference type="EMBL" id="CP000057">
    <property type="protein sequence ID" value="AAX87145.1"/>
    <property type="molecule type" value="Genomic_DNA"/>
</dbReference>
<dbReference type="KEGG" id="hit:NTHI0160"/>
<name>Q4QPA2_HAEI8</name>
<reference evidence="1 2" key="1">
    <citation type="journal article" date="2005" name="J. Bacteriol.">
        <title>Genomic sequence of an otitis media isolate of nontypeable Haemophilus influenzae: comparative study with H. influenzae serotype d, strain KW20.</title>
        <authorList>
            <person name="Harrison A."/>
            <person name="Dyer D.W."/>
            <person name="Gillaspy A."/>
            <person name="Ray W.C."/>
            <person name="Mungur R."/>
            <person name="Carson M.B."/>
            <person name="Zhong H."/>
            <person name="Gipson J."/>
            <person name="Gipson M."/>
            <person name="Johnson L.S."/>
            <person name="Lewis L."/>
            <person name="Bakaletz L.O."/>
            <person name="Munson R.S.Jr."/>
        </authorList>
    </citation>
    <scope>NUCLEOTIDE SEQUENCE [LARGE SCALE GENOMIC DNA]</scope>
    <source>
        <strain evidence="1 2">86-028NP</strain>
    </source>
</reference>